<proteinExistence type="predicted"/>
<dbReference type="STRING" id="158500.BES08_10350"/>
<dbReference type="InterPro" id="IPR010127">
    <property type="entry name" value="Phasin_subfam-1"/>
</dbReference>
<evidence type="ECO:0000313" key="4">
    <source>
        <dbReference type="Proteomes" id="UP000024329"/>
    </source>
</evidence>
<dbReference type="PATRIC" id="fig|158500.4.peg.2759"/>
<sequence>MADNEDPKSNIAPVTTPKPVEAKPAAQVKAPEAAVPEKPKAEVSKPAVAAVVPKVAKPEVPAPVKVEAPAKVEVPKPVAAKVASAPAKVPVAEAAPIKAPASKAPAAKVAAPKPKIKAAPVALAKPKPVLPVVPAKVATAKPAIKVAKDVKETVAAVPVPKAATPTAAPKTAPKPVSGKPVFAGLFSNFMLEETTMDMSANFTGFQDAITEAQAKAKAAFEKSTSVLGEVSDFAKGNVEAAVESGKIYAEGVQAMGSELVSESRAAFEKMSGDIKELAAAKSPTDFFKLQSDLVRKNFDTAVAYSSKNSEAMLKLMSDTFAPISGRVSIAVEKARSAAPF</sequence>
<dbReference type="EMBL" id="JFYZ01000012">
    <property type="protein sequence ID" value="EZP81480.1"/>
    <property type="molecule type" value="Genomic_DNA"/>
</dbReference>
<protein>
    <submittedName>
        <fullName evidence="3">Phasin</fullName>
    </submittedName>
</protein>
<dbReference type="Pfam" id="PF09361">
    <property type="entry name" value="Phasin_2"/>
    <property type="match status" value="1"/>
</dbReference>
<evidence type="ECO:0000256" key="1">
    <source>
        <dbReference type="SAM" id="MobiDB-lite"/>
    </source>
</evidence>
<dbReference type="eggNOG" id="COG5490">
    <property type="taxonomic scope" value="Bacteria"/>
</dbReference>
<evidence type="ECO:0000259" key="2">
    <source>
        <dbReference type="Pfam" id="PF09361"/>
    </source>
</evidence>
<reference evidence="3 4" key="1">
    <citation type="submission" date="2014-03" db="EMBL/GenBank/DDBJ databases">
        <title>Whole genome sequence of Novosphingobium resinovorum KF1.</title>
        <authorList>
            <person name="Gan H.M."/>
            <person name="Gan H.Y."/>
            <person name="Chew T.H."/>
            <person name="Savka M.A."/>
        </authorList>
    </citation>
    <scope>NUCLEOTIDE SEQUENCE [LARGE SCALE GENOMIC DNA]</scope>
    <source>
        <strain evidence="3 4">KF1</strain>
    </source>
</reference>
<feature type="domain" description="Phasin" evidence="2">
    <location>
        <begin position="229"/>
        <end position="326"/>
    </location>
</feature>
<accession>A0A031JX12</accession>
<gene>
    <name evidence="3" type="ORF">BV97_02697</name>
</gene>
<name>A0A031JX12_9SPHN</name>
<comment type="caution">
    <text evidence="3">The sequence shown here is derived from an EMBL/GenBank/DDBJ whole genome shotgun (WGS) entry which is preliminary data.</text>
</comment>
<dbReference type="AlphaFoldDB" id="A0A031JX12"/>
<organism evidence="3 4">
    <name type="scientific">Novosphingobium resinovorum</name>
    <dbReference type="NCBI Taxonomy" id="158500"/>
    <lineage>
        <taxon>Bacteria</taxon>
        <taxon>Pseudomonadati</taxon>
        <taxon>Pseudomonadota</taxon>
        <taxon>Alphaproteobacteria</taxon>
        <taxon>Sphingomonadales</taxon>
        <taxon>Sphingomonadaceae</taxon>
        <taxon>Novosphingobium</taxon>
    </lineage>
</organism>
<dbReference type="Proteomes" id="UP000024329">
    <property type="component" value="Unassembled WGS sequence"/>
</dbReference>
<feature type="region of interest" description="Disordered" evidence="1">
    <location>
        <begin position="1"/>
        <end position="43"/>
    </location>
</feature>
<evidence type="ECO:0000313" key="3">
    <source>
        <dbReference type="EMBL" id="EZP81480.1"/>
    </source>
</evidence>
<dbReference type="NCBIfam" id="TIGR01841">
    <property type="entry name" value="phasin"/>
    <property type="match status" value="1"/>
</dbReference>
<dbReference type="InterPro" id="IPR018968">
    <property type="entry name" value="Phasin"/>
</dbReference>